<evidence type="ECO:0000313" key="2">
    <source>
        <dbReference type="EMBL" id="HEM68084.1"/>
    </source>
</evidence>
<organism evidence="2">
    <name type="scientific">Ignisphaera aggregans</name>
    <dbReference type="NCBI Taxonomy" id="334771"/>
    <lineage>
        <taxon>Archaea</taxon>
        <taxon>Thermoproteota</taxon>
        <taxon>Thermoprotei</taxon>
        <taxon>Desulfurococcales</taxon>
        <taxon>Desulfurococcaceae</taxon>
        <taxon>Ignisphaera</taxon>
    </lineage>
</organism>
<dbReference type="PANTHER" id="PTHR11373:SF4">
    <property type="entry name" value="DEOXYNUCLEOSIDE TRIPHOSPHATE TRIPHOSPHOHYDROLASE SAMHD1"/>
    <property type="match status" value="1"/>
</dbReference>
<dbReference type="GO" id="GO:0008832">
    <property type="term" value="F:dGTPase activity"/>
    <property type="evidence" value="ECO:0007669"/>
    <property type="project" value="TreeGrafter"/>
</dbReference>
<proteinExistence type="predicted"/>
<dbReference type="Pfam" id="PF19276">
    <property type="entry name" value="HD_assoc_2"/>
    <property type="match status" value="1"/>
</dbReference>
<name>A0A7J2U5K3_9CREN</name>
<reference evidence="2" key="1">
    <citation type="journal article" date="2020" name="mSystems">
        <title>Genome- and Community-Level Interaction Insights into Carbon Utilization and Element Cycling Functions of Hydrothermarchaeota in Hydrothermal Sediment.</title>
        <authorList>
            <person name="Zhou Z."/>
            <person name="Liu Y."/>
            <person name="Xu W."/>
            <person name="Pan J."/>
            <person name="Luo Z.H."/>
            <person name="Li M."/>
        </authorList>
    </citation>
    <scope>NUCLEOTIDE SEQUENCE [LARGE SCALE GENOMIC DNA]</scope>
    <source>
        <strain evidence="2">SpSt-125</strain>
    </source>
</reference>
<dbReference type="PROSITE" id="PS51831">
    <property type="entry name" value="HD"/>
    <property type="match status" value="1"/>
</dbReference>
<evidence type="ECO:0000259" key="1">
    <source>
        <dbReference type="PROSITE" id="PS51831"/>
    </source>
</evidence>
<accession>A0A7J2U5K3</accession>
<gene>
    <name evidence="2" type="ORF">ENO26_11110</name>
</gene>
<sequence length="446" mass="51471">MDLGKYKIVKDPIHGYIKIYEHERRIIDSNAFQRLRRIKQLSVADIVYPGATHTRFAHSLGVAHVIETMVKDIARKYRVKQQDLERYIVLMRLLALLHDIGHGPFSHLFEDVVLIPRSLTHEDIGAEVILKVLEIAGAIENIANEYGYKLNDIATALKSVNEAEWPFRDSIQDAGSEKVFFYLLKGVCSADIIDYLVRDSYYTGAGYGSHVDWQRISYYLGVYGDEIVLDYRALDALEQLMLARIYMFSTVYYHKTVRAASKFLGDIITLIGSKKLIDFDDVIKNVDKYVELDDYSLMYNSNVAGLKEVKEYLSRKIPYKLVLEYRLPLSDTKTPIELIMRSRDIIEALLEIELKSRGLDVTKGYNFFIDAPKLSLNPMLSSDEIIVVSEGGGLVKRKVLEFTWFSMPKTAMLFRLYIRRELKDKVQVVREAFNTIFSQEEVKSFY</sequence>
<dbReference type="Pfam" id="PF01966">
    <property type="entry name" value="HD"/>
    <property type="match status" value="1"/>
</dbReference>
<dbReference type="AlphaFoldDB" id="A0A7J2U5K3"/>
<dbReference type="InterPro" id="IPR003607">
    <property type="entry name" value="HD/PDEase_dom"/>
</dbReference>
<dbReference type="CDD" id="cd00077">
    <property type="entry name" value="HDc"/>
    <property type="match status" value="1"/>
</dbReference>
<comment type="caution">
    <text evidence="2">The sequence shown here is derived from an EMBL/GenBank/DDBJ whole genome shotgun (WGS) entry which is preliminary data.</text>
</comment>
<dbReference type="Gene3D" id="1.10.3210.10">
    <property type="entry name" value="Hypothetical protein af1432"/>
    <property type="match status" value="1"/>
</dbReference>
<dbReference type="InterPro" id="IPR050135">
    <property type="entry name" value="dGTPase-like"/>
</dbReference>
<protein>
    <submittedName>
        <fullName evidence="2">HD domain-containing protein</fullName>
    </submittedName>
</protein>
<feature type="domain" description="HD" evidence="1">
    <location>
        <begin position="55"/>
        <end position="196"/>
    </location>
</feature>
<dbReference type="PANTHER" id="PTHR11373">
    <property type="entry name" value="DEOXYNUCLEOSIDE TRIPHOSPHATE TRIPHOSPHOHYDROLASE"/>
    <property type="match status" value="1"/>
</dbReference>
<dbReference type="GO" id="GO:0006203">
    <property type="term" value="P:dGTP catabolic process"/>
    <property type="evidence" value="ECO:0007669"/>
    <property type="project" value="TreeGrafter"/>
</dbReference>
<dbReference type="EMBL" id="DSEU01000079">
    <property type="protein sequence ID" value="HEM68084.1"/>
    <property type="molecule type" value="Genomic_DNA"/>
</dbReference>
<dbReference type="InterPro" id="IPR006674">
    <property type="entry name" value="HD_domain"/>
</dbReference>
<dbReference type="SUPFAM" id="SSF109604">
    <property type="entry name" value="HD-domain/PDEase-like"/>
    <property type="match status" value="1"/>
</dbReference>
<dbReference type="SMART" id="SM00471">
    <property type="entry name" value="HDc"/>
    <property type="match status" value="1"/>
</dbReference>
<dbReference type="InterPro" id="IPR045509">
    <property type="entry name" value="HD_assoc_2"/>
</dbReference>